<sequence length="313" mass="35925">MTQLLQAMFQGIVITAVFSYQQDAHKKYLWDKDTRLQPYTTDDLEILIATMDREDLSFLEVMFSKPLEQIHANILIVNQNQDSKLVSKNPNIKVINDVGRGLSRSRNMGIKNMTGKLGWILDDDCIILPDSIQSIVDAHNDIPSTIITFQTEVLETGDPYWNYPKQPTFFQHQDLKLMEKVLSPEITFKKELMTQEAVFDERFGLGAQFEDSENLVFLSSLNKFDISGAFYPKMIVKHGQHNSSDEPAADRVIYARGALAAFLKRSVFFHAWKYAFFLLRKGLVKSPRELLRSKSLFQKGAESFQKSELLNNN</sequence>
<keyword evidence="2" id="KW-0808">Transferase</keyword>
<organism evidence="2 3">
    <name type="scientific">Nonlabens ponticola</name>
    <dbReference type="NCBI Taxonomy" id="2496866"/>
    <lineage>
        <taxon>Bacteria</taxon>
        <taxon>Pseudomonadati</taxon>
        <taxon>Bacteroidota</taxon>
        <taxon>Flavobacteriia</taxon>
        <taxon>Flavobacteriales</taxon>
        <taxon>Flavobacteriaceae</taxon>
        <taxon>Nonlabens</taxon>
    </lineage>
</organism>
<evidence type="ECO:0000313" key="3">
    <source>
        <dbReference type="Proteomes" id="UP000279600"/>
    </source>
</evidence>
<evidence type="ECO:0000313" key="2">
    <source>
        <dbReference type="EMBL" id="AZQ43682.1"/>
    </source>
</evidence>
<dbReference type="AlphaFoldDB" id="A0A3S9MX06"/>
<dbReference type="CDD" id="cd00761">
    <property type="entry name" value="Glyco_tranf_GTA_type"/>
    <property type="match status" value="1"/>
</dbReference>
<name>A0A3S9MX06_9FLAO</name>
<dbReference type="EMBL" id="CP034549">
    <property type="protein sequence ID" value="AZQ43682.1"/>
    <property type="molecule type" value="Genomic_DNA"/>
</dbReference>
<accession>A0A3S9MX06</accession>
<evidence type="ECO:0000259" key="1">
    <source>
        <dbReference type="Pfam" id="PF00535"/>
    </source>
</evidence>
<dbReference type="OrthoDB" id="9778406at2"/>
<feature type="domain" description="Glycosyltransferase 2-like" evidence="1">
    <location>
        <begin position="85"/>
        <end position="172"/>
    </location>
</feature>
<gene>
    <name evidence="2" type="ORF">EJ995_05360</name>
</gene>
<dbReference type="Proteomes" id="UP000279600">
    <property type="component" value="Chromosome"/>
</dbReference>
<dbReference type="KEGG" id="noj:EJ995_05360"/>
<protein>
    <submittedName>
        <fullName evidence="2">Glycosyltransferase</fullName>
    </submittedName>
</protein>
<dbReference type="InterPro" id="IPR001173">
    <property type="entry name" value="Glyco_trans_2-like"/>
</dbReference>
<dbReference type="GO" id="GO:0016740">
    <property type="term" value="F:transferase activity"/>
    <property type="evidence" value="ECO:0007669"/>
    <property type="project" value="UniProtKB-KW"/>
</dbReference>
<keyword evidence="3" id="KW-1185">Reference proteome</keyword>
<dbReference type="Gene3D" id="3.90.550.10">
    <property type="entry name" value="Spore Coat Polysaccharide Biosynthesis Protein SpsA, Chain A"/>
    <property type="match status" value="1"/>
</dbReference>
<dbReference type="InterPro" id="IPR029044">
    <property type="entry name" value="Nucleotide-diphossugar_trans"/>
</dbReference>
<dbReference type="Pfam" id="PF00535">
    <property type="entry name" value="Glycos_transf_2"/>
    <property type="match status" value="1"/>
</dbReference>
<dbReference type="SUPFAM" id="SSF53448">
    <property type="entry name" value="Nucleotide-diphospho-sugar transferases"/>
    <property type="match status" value="1"/>
</dbReference>
<proteinExistence type="predicted"/>
<reference evidence="2 3" key="1">
    <citation type="submission" date="2018-12" db="EMBL/GenBank/DDBJ databases">
        <title>Complete genome of Nonlabens sp. MJ115.</title>
        <authorList>
            <person name="Choi H.S."/>
            <person name="Jung J."/>
        </authorList>
    </citation>
    <scope>NUCLEOTIDE SEQUENCE [LARGE SCALE GENOMIC DNA]</scope>
    <source>
        <strain evidence="2 3">MJ115</strain>
    </source>
</reference>